<keyword evidence="1" id="KW-0175">Coiled coil</keyword>
<dbReference type="GO" id="GO:0005615">
    <property type="term" value="C:extracellular space"/>
    <property type="evidence" value="ECO:0007669"/>
    <property type="project" value="TreeGrafter"/>
</dbReference>
<evidence type="ECO:0000313" key="4">
    <source>
        <dbReference type="EnsemblMetazoa" id="ASIC012800-PA"/>
    </source>
</evidence>
<sequence length="304" mass="35166">MISSKLRTLENNLTEIEDDLKTRDEVIFNSLVGLIQFVQAVTDAREQKLSTNVVNLNTKLQKIEANLVELATNISQYKRLSTAMAASEEPYASCLEEPSKKSGKYSIQIGPYKKAVTVYCEQTDYGGGWTVLQHRFDGSENFFRNWSDYRNGFGNLDGEFWLGLEHLYQMTSRKPHELMIEMKDFEGNYGYARYDLFKIKNERRHYALKNIGTYSGTAGDPMSSARGYRFSTPDRDNDLSEINCAAWAHGGWWWQYCNNINLNGDYMDTGGIFSRMTWFTFKNGSRSLKYSRMMVRENTYNRCT</sequence>
<evidence type="ECO:0000313" key="5">
    <source>
        <dbReference type="Proteomes" id="UP000030765"/>
    </source>
</evidence>
<dbReference type="Proteomes" id="UP000030765">
    <property type="component" value="Unassembled WGS sequence"/>
</dbReference>
<proteinExistence type="predicted"/>
<dbReference type="AlphaFoldDB" id="A0A084W3U5"/>
<dbReference type="STRING" id="74873.A0A084W3U5"/>
<dbReference type="PROSITE" id="PS51406">
    <property type="entry name" value="FIBRINOGEN_C_2"/>
    <property type="match status" value="1"/>
</dbReference>
<dbReference type="PANTHER" id="PTHR19143:SF327">
    <property type="entry name" value="FI21813P1-RELATED"/>
    <property type="match status" value="1"/>
</dbReference>
<evidence type="ECO:0000259" key="2">
    <source>
        <dbReference type="PROSITE" id="PS51406"/>
    </source>
</evidence>
<reference evidence="4" key="2">
    <citation type="submission" date="2020-05" db="UniProtKB">
        <authorList>
            <consortium name="EnsemblMetazoa"/>
        </authorList>
    </citation>
    <scope>IDENTIFICATION</scope>
</reference>
<reference evidence="3 5" key="1">
    <citation type="journal article" date="2014" name="BMC Genomics">
        <title>Genome sequence of Anopheles sinensis provides insight into genetics basis of mosquito competence for malaria parasites.</title>
        <authorList>
            <person name="Zhou D."/>
            <person name="Zhang D."/>
            <person name="Ding G."/>
            <person name="Shi L."/>
            <person name="Hou Q."/>
            <person name="Ye Y."/>
            <person name="Xu Y."/>
            <person name="Zhou H."/>
            <person name="Xiong C."/>
            <person name="Li S."/>
            <person name="Yu J."/>
            <person name="Hong S."/>
            <person name="Yu X."/>
            <person name="Zou P."/>
            <person name="Chen C."/>
            <person name="Chang X."/>
            <person name="Wang W."/>
            <person name="Lv Y."/>
            <person name="Sun Y."/>
            <person name="Ma L."/>
            <person name="Shen B."/>
            <person name="Zhu C."/>
        </authorList>
    </citation>
    <scope>NUCLEOTIDE SEQUENCE [LARGE SCALE GENOMIC DNA]</scope>
</reference>
<dbReference type="InterPro" id="IPR050373">
    <property type="entry name" value="Fibrinogen_C-term_domain"/>
</dbReference>
<dbReference type="EnsemblMetazoa" id="ASIC012800-RA">
    <property type="protein sequence ID" value="ASIC012800-PA"/>
    <property type="gene ID" value="ASIC012800"/>
</dbReference>
<dbReference type="OrthoDB" id="6145874at2759"/>
<feature type="coiled-coil region" evidence="1">
    <location>
        <begin position="6"/>
        <end position="80"/>
    </location>
</feature>
<keyword evidence="5" id="KW-1185">Reference proteome</keyword>
<dbReference type="InterPro" id="IPR014716">
    <property type="entry name" value="Fibrinogen_a/b/g_C_1"/>
</dbReference>
<dbReference type="SMART" id="SM00186">
    <property type="entry name" value="FBG"/>
    <property type="match status" value="1"/>
</dbReference>
<protein>
    <submittedName>
        <fullName evidence="3">AGAP011225-PA-like protein</fullName>
    </submittedName>
    <submittedName>
        <fullName evidence="4">Fibrinogen C-terminal domain-containing protein</fullName>
    </submittedName>
</protein>
<dbReference type="CDD" id="cd00087">
    <property type="entry name" value="FReD"/>
    <property type="match status" value="1"/>
</dbReference>
<dbReference type="InterPro" id="IPR002181">
    <property type="entry name" value="Fibrinogen_a/b/g_C_dom"/>
</dbReference>
<organism evidence="3">
    <name type="scientific">Anopheles sinensis</name>
    <name type="common">Mosquito</name>
    <dbReference type="NCBI Taxonomy" id="74873"/>
    <lineage>
        <taxon>Eukaryota</taxon>
        <taxon>Metazoa</taxon>
        <taxon>Ecdysozoa</taxon>
        <taxon>Arthropoda</taxon>
        <taxon>Hexapoda</taxon>
        <taxon>Insecta</taxon>
        <taxon>Pterygota</taxon>
        <taxon>Neoptera</taxon>
        <taxon>Endopterygota</taxon>
        <taxon>Diptera</taxon>
        <taxon>Nematocera</taxon>
        <taxon>Culicoidea</taxon>
        <taxon>Culicidae</taxon>
        <taxon>Anophelinae</taxon>
        <taxon>Anopheles</taxon>
    </lineage>
</organism>
<dbReference type="VEuPathDB" id="VectorBase:ASIS000837"/>
<name>A0A084W3U5_ANOSI</name>
<dbReference type="Pfam" id="PF00147">
    <property type="entry name" value="Fibrinogen_C"/>
    <property type="match status" value="1"/>
</dbReference>
<dbReference type="EMBL" id="ATLV01020147">
    <property type="status" value="NOT_ANNOTATED_CDS"/>
    <property type="molecule type" value="Genomic_DNA"/>
</dbReference>
<dbReference type="InterPro" id="IPR036056">
    <property type="entry name" value="Fibrinogen-like_C"/>
</dbReference>
<dbReference type="SUPFAM" id="SSF56496">
    <property type="entry name" value="Fibrinogen C-terminal domain-like"/>
    <property type="match status" value="1"/>
</dbReference>
<dbReference type="VEuPathDB" id="VectorBase:ASIC012800"/>
<dbReference type="EMBL" id="KE525295">
    <property type="protein sequence ID" value="KFB44889.1"/>
    <property type="molecule type" value="Genomic_DNA"/>
</dbReference>
<dbReference type="NCBIfam" id="NF040941">
    <property type="entry name" value="GGGWT_bact"/>
    <property type="match status" value="1"/>
</dbReference>
<accession>A0A084W3U5</accession>
<evidence type="ECO:0000313" key="3">
    <source>
        <dbReference type="EMBL" id="KFB44889.1"/>
    </source>
</evidence>
<dbReference type="Gene3D" id="3.90.215.10">
    <property type="entry name" value="Gamma Fibrinogen, chain A, domain 1"/>
    <property type="match status" value="1"/>
</dbReference>
<feature type="domain" description="Fibrinogen C-terminal" evidence="2">
    <location>
        <begin position="85"/>
        <end position="299"/>
    </location>
</feature>
<gene>
    <name evidence="3" type="ORF">ZHAS_00012800</name>
</gene>
<dbReference type="PANTHER" id="PTHR19143">
    <property type="entry name" value="FIBRINOGEN/TENASCIN/ANGIOPOEITIN"/>
    <property type="match status" value="1"/>
</dbReference>
<evidence type="ECO:0000256" key="1">
    <source>
        <dbReference type="SAM" id="Coils"/>
    </source>
</evidence>
<dbReference type="OMA" id="SEINCAA"/>